<gene>
    <name evidence="3" type="ORF">EDE15_4356</name>
</gene>
<keyword evidence="1" id="KW-1133">Transmembrane helix</keyword>
<dbReference type="InterPro" id="IPR005467">
    <property type="entry name" value="His_kinase_dom"/>
</dbReference>
<dbReference type="RefSeq" id="WP_125487069.1">
    <property type="nucleotide sequence ID" value="NZ_RSDW01000001.1"/>
</dbReference>
<name>A0A3R9QDJ7_9BACT</name>
<dbReference type="InterPro" id="IPR050640">
    <property type="entry name" value="Bact_2-comp_sensor_kinase"/>
</dbReference>
<dbReference type="PANTHER" id="PTHR34220:SF7">
    <property type="entry name" value="SENSOR HISTIDINE KINASE YPDA"/>
    <property type="match status" value="1"/>
</dbReference>
<sequence>MDKHTRAQSQQWFWIAAIWSAVGLFDATQNVFVMRAEGMHHNWGRLFIALLIGWLPWALATPTVLRLGRRYPPIQWRPISRWIRHLAACTAIGLISAAWTAALEKLMNPYANMPGPGTYSRLFLEKFYSGLLSYLVLYITILLASHMLDSRERLALEQTETARLNEQLSKAQLSALRRQIEPHFLFNTLNSIAGLVREKRTDAAVTMIVELSDFMRRVLEDSNRQQVPLGEELEFARKYLEIQKARFVERLQCTVNVPNDLLLAQVPTLILQPMVENAIKHGIAKRAQGGSVRILASRSNDMLTLSVYNDGPGLPANNETQTGIGISNIRTRLQSLYGDDFKLNMQNQAPGGVEVSVSVPFKE</sequence>
<dbReference type="Pfam" id="PF02518">
    <property type="entry name" value="HATPase_c"/>
    <property type="match status" value="1"/>
</dbReference>
<keyword evidence="4" id="KW-1185">Reference proteome</keyword>
<dbReference type="AlphaFoldDB" id="A0A3R9QDJ7"/>
<protein>
    <submittedName>
        <fullName evidence="3">Histidine kinase</fullName>
    </submittedName>
</protein>
<evidence type="ECO:0000259" key="2">
    <source>
        <dbReference type="PROSITE" id="PS50109"/>
    </source>
</evidence>
<feature type="transmembrane region" description="Helical" evidence="1">
    <location>
        <begin position="46"/>
        <end position="65"/>
    </location>
</feature>
<accession>A0A3R9QDJ7</accession>
<dbReference type="InterPro" id="IPR036890">
    <property type="entry name" value="HATPase_C_sf"/>
</dbReference>
<dbReference type="Gene3D" id="3.30.565.10">
    <property type="entry name" value="Histidine kinase-like ATPase, C-terminal domain"/>
    <property type="match status" value="1"/>
</dbReference>
<organism evidence="3 4">
    <name type="scientific">Edaphobacter aggregans</name>
    <dbReference type="NCBI Taxonomy" id="570835"/>
    <lineage>
        <taxon>Bacteria</taxon>
        <taxon>Pseudomonadati</taxon>
        <taxon>Acidobacteriota</taxon>
        <taxon>Terriglobia</taxon>
        <taxon>Terriglobales</taxon>
        <taxon>Acidobacteriaceae</taxon>
        <taxon>Edaphobacter</taxon>
    </lineage>
</organism>
<feature type="transmembrane region" description="Helical" evidence="1">
    <location>
        <begin position="127"/>
        <end position="148"/>
    </location>
</feature>
<dbReference type="SUPFAM" id="SSF55874">
    <property type="entry name" value="ATPase domain of HSP90 chaperone/DNA topoisomerase II/histidine kinase"/>
    <property type="match status" value="1"/>
</dbReference>
<keyword evidence="1" id="KW-0472">Membrane</keyword>
<feature type="transmembrane region" description="Helical" evidence="1">
    <location>
        <begin position="86"/>
        <end position="107"/>
    </location>
</feature>
<feature type="transmembrane region" description="Helical" evidence="1">
    <location>
        <begin position="12"/>
        <end position="34"/>
    </location>
</feature>
<dbReference type="Proteomes" id="UP000269669">
    <property type="component" value="Unassembled WGS sequence"/>
</dbReference>
<keyword evidence="3" id="KW-0808">Transferase</keyword>
<evidence type="ECO:0000313" key="4">
    <source>
        <dbReference type="Proteomes" id="UP000269669"/>
    </source>
</evidence>
<proteinExistence type="predicted"/>
<dbReference type="Pfam" id="PF06580">
    <property type="entry name" value="His_kinase"/>
    <property type="match status" value="1"/>
</dbReference>
<dbReference type="PANTHER" id="PTHR34220">
    <property type="entry name" value="SENSOR HISTIDINE KINASE YPDA"/>
    <property type="match status" value="1"/>
</dbReference>
<dbReference type="OrthoDB" id="105609at2"/>
<feature type="domain" description="Histidine kinase" evidence="2">
    <location>
        <begin position="180"/>
        <end position="363"/>
    </location>
</feature>
<evidence type="ECO:0000313" key="3">
    <source>
        <dbReference type="EMBL" id="RSL18754.1"/>
    </source>
</evidence>
<dbReference type="EMBL" id="RSDW01000001">
    <property type="protein sequence ID" value="RSL18754.1"/>
    <property type="molecule type" value="Genomic_DNA"/>
</dbReference>
<dbReference type="GO" id="GO:0016020">
    <property type="term" value="C:membrane"/>
    <property type="evidence" value="ECO:0007669"/>
    <property type="project" value="InterPro"/>
</dbReference>
<dbReference type="PROSITE" id="PS50109">
    <property type="entry name" value="HIS_KIN"/>
    <property type="match status" value="1"/>
</dbReference>
<reference evidence="3 4" key="1">
    <citation type="submission" date="2018-12" db="EMBL/GenBank/DDBJ databases">
        <title>Sequencing of bacterial isolates from soil warming experiment in Harvard Forest, Massachusetts, USA.</title>
        <authorList>
            <person name="Deangelis K."/>
        </authorList>
    </citation>
    <scope>NUCLEOTIDE SEQUENCE [LARGE SCALE GENOMIC DNA]</scope>
    <source>
        <strain evidence="3 4">EB153</strain>
    </source>
</reference>
<comment type="caution">
    <text evidence="3">The sequence shown here is derived from an EMBL/GenBank/DDBJ whole genome shotgun (WGS) entry which is preliminary data.</text>
</comment>
<keyword evidence="3" id="KW-0418">Kinase</keyword>
<keyword evidence="1" id="KW-0812">Transmembrane</keyword>
<evidence type="ECO:0000256" key="1">
    <source>
        <dbReference type="SAM" id="Phobius"/>
    </source>
</evidence>
<dbReference type="GO" id="GO:0000155">
    <property type="term" value="F:phosphorelay sensor kinase activity"/>
    <property type="evidence" value="ECO:0007669"/>
    <property type="project" value="InterPro"/>
</dbReference>
<dbReference type="InterPro" id="IPR003594">
    <property type="entry name" value="HATPase_dom"/>
</dbReference>
<dbReference type="InterPro" id="IPR010559">
    <property type="entry name" value="Sig_transdc_His_kin_internal"/>
</dbReference>